<organism evidence="2 3">
    <name type="scientific">Actinomyces urogenitalis DORA_12</name>
    <dbReference type="NCBI Taxonomy" id="1403939"/>
    <lineage>
        <taxon>Bacteria</taxon>
        <taxon>Bacillati</taxon>
        <taxon>Actinomycetota</taxon>
        <taxon>Actinomycetes</taxon>
        <taxon>Actinomycetales</taxon>
        <taxon>Actinomycetaceae</taxon>
        <taxon>Actinomyces</taxon>
    </lineage>
</organism>
<evidence type="ECO:0000313" key="2">
    <source>
        <dbReference type="EMBL" id="ETJ06498.1"/>
    </source>
</evidence>
<dbReference type="Gene3D" id="3.40.50.10300">
    <property type="entry name" value="CoaB-like"/>
    <property type="match status" value="1"/>
</dbReference>
<accession>W1VKE6</accession>
<dbReference type="AlphaFoldDB" id="W1VKE6"/>
<dbReference type="PATRIC" id="fig|1403939.3.peg.388"/>
<dbReference type="EMBL" id="AZLV01000278">
    <property type="protein sequence ID" value="ETJ06498.1"/>
    <property type="molecule type" value="Genomic_DNA"/>
</dbReference>
<dbReference type="SUPFAM" id="SSF102645">
    <property type="entry name" value="CoaB-like"/>
    <property type="match status" value="1"/>
</dbReference>
<dbReference type="InterPro" id="IPR035929">
    <property type="entry name" value="CoaB-like_sf"/>
</dbReference>
<dbReference type="Pfam" id="PF04127">
    <property type="entry name" value="DFP"/>
    <property type="match status" value="1"/>
</dbReference>
<reference evidence="2 3" key="1">
    <citation type="submission" date="2013-12" db="EMBL/GenBank/DDBJ databases">
        <title>A Varibaculum cambriense genome reconstructed from a premature infant gut community with otherwise low bacterial novelty that shifts toward anaerobic metabolism during the third week of life.</title>
        <authorList>
            <person name="Brown C.T."/>
            <person name="Sharon I."/>
            <person name="Thomas B.C."/>
            <person name="Castelle C.J."/>
            <person name="Morowitz M.J."/>
            <person name="Banfield J.F."/>
        </authorList>
    </citation>
    <scope>NUCLEOTIDE SEQUENCE [LARGE SCALE GENOMIC DNA]</scope>
    <source>
        <strain evidence="3">DORA_12</strain>
    </source>
</reference>
<dbReference type="InterPro" id="IPR007085">
    <property type="entry name" value="DNA/pantothenate-metab_flavo_C"/>
</dbReference>
<comment type="caution">
    <text evidence="2">The sequence shown here is derived from an EMBL/GenBank/DDBJ whole genome shotgun (WGS) entry which is preliminary data.</text>
</comment>
<dbReference type="GO" id="GO:0015937">
    <property type="term" value="P:coenzyme A biosynthetic process"/>
    <property type="evidence" value="ECO:0007669"/>
    <property type="project" value="UniProtKB-ARBA"/>
</dbReference>
<dbReference type="Proteomes" id="UP000018852">
    <property type="component" value="Unassembled WGS sequence"/>
</dbReference>
<sequence>PAGSLTGERGMRIELVENPDVLAELVADPPRQDGRTLVVGFAAETGDGEGDVLAHGAAKARRKGADLLAVNAVGEHTGFGDVPNRVVVLDRVGEPVAETSGSKAEVARALVGLVAERLDARDGQTR</sequence>
<proteinExistence type="predicted"/>
<gene>
    <name evidence="2" type="ORF">Q605_AUC00278G0003</name>
</gene>
<protein>
    <submittedName>
        <fullName evidence="2">Bifunctional phosphopantothenoylcysteine decarboxylase/phosphopantothenate synthase</fullName>
    </submittedName>
</protein>
<dbReference type="GO" id="GO:0003824">
    <property type="term" value="F:catalytic activity"/>
    <property type="evidence" value="ECO:0007669"/>
    <property type="project" value="UniProtKB-ARBA"/>
</dbReference>
<evidence type="ECO:0000313" key="3">
    <source>
        <dbReference type="Proteomes" id="UP000018852"/>
    </source>
</evidence>
<name>W1VKE6_9ACTO</name>
<feature type="domain" description="DNA/pantothenate metabolism flavoprotein C-terminal" evidence="1">
    <location>
        <begin position="10"/>
        <end position="116"/>
    </location>
</feature>
<feature type="non-terminal residue" evidence="2">
    <location>
        <position position="1"/>
    </location>
</feature>
<evidence type="ECO:0000259" key="1">
    <source>
        <dbReference type="Pfam" id="PF04127"/>
    </source>
</evidence>